<feature type="transmembrane region" description="Helical" evidence="6">
    <location>
        <begin position="166"/>
        <end position="187"/>
    </location>
</feature>
<organism evidence="7 8">
    <name type="scientific">Clohesyomyces aquaticus</name>
    <dbReference type="NCBI Taxonomy" id="1231657"/>
    <lineage>
        <taxon>Eukaryota</taxon>
        <taxon>Fungi</taxon>
        <taxon>Dikarya</taxon>
        <taxon>Ascomycota</taxon>
        <taxon>Pezizomycotina</taxon>
        <taxon>Dothideomycetes</taxon>
        <taxon>Pleosporomycetidae</taxon>
        <taxon>Pleosporales</taxon>
        <taxon>Lindgomycetaceae</taxon>
        <taxon>Clohesyomyces</taxon>
    </lineage>
</organism>
<dbReference type="EMBL" id="MCFA01000051">
    <property type="protein sequence ID" value="ORY12433.1"/>
    <property type="molecule type" value="Genomic_DNA"/>
</dbReference>
<protein>
    <submittedName>
        <fullName evidence="7">Amino acid/polyamine transporter I</fullName>
    </submittedName>
</protein>
<evidence type="ECO:0000313" key="7">
    <source>
        <dbReference type="EMBL" id="ORY12433.1"/>
    </source>
</evidence>
<proteinExistence type="predicted"/>
<keyword evidence="5 6" id="KW-0472">Membrane</keyword>
<feature type="transmembrane region" description="Helical" evidence="6">
    <location>
        <begin position="477"/>
        <end position="499"/>
    </location>
</feature>
<feature type="transmembrane region" description="Helical" evidence="6">
    <location>
        <begin position="381"/>
        <end position="401"/>
    </location>
</feature>
<feature type="transmembrane region" description="Helical" evidence="6">
    <location>
        <begin position="132"/>
        <end position="154"/>
    </location>
</feature>
<keyword evidence="4 6" id="KW-1133">Transmembrane helix</keyword>
<evidence type="ECO:0000256" key="5">
    <source>
        <dbReference type="ARBA" id="ARBA00023136"/>
    </source>
</evidence>
<dbReference type="Proteomes" id="UP000193144">
    <property type="component" value="Unassembled WGS sequence"/>
</dbReference>
<comment type="subcellular location">
    <subcellularLocation>
        <location evidence="1">Membrane</location>
        <topology evidence="1">Multi-pass membrane protein</topology>
    </subcellularLocation>
</comment>
<reference evidence="7 8" key="1">
    <citation type="submission" date="2016-07" db="EMBL/GenBank/DDBJ databases">
        <title>Pervasive Adenine N6-methylation of Active Genes in Fungi.</title>
        <authorList>
            <consortium name="DOE Joint Genome Institute"/>
            <person name="Mondo S.J."/>
            <person name="Dannebaum R.O."/>
            <person name="Kuo R.C."/>
            <person name="Labutti K."/>
            <person name="Haridas S."/>
            <person name="Kuo A."/>
            <person name="Salamov A."/>
            <person name="Ahrendt S.R."/>
            <person name="Lipzen A."/>
            <person name="Sullivan W."/>
            <person name="Andreopoulos W.B."/>
            <person name="Clum A."/>
            <person name="Lindquist E."/>
            <person name="Daum C."/>
            <person name="Ramamoorthy G.K."/>
            <person name="Gryganskyi A."/>
            <person name="Culley D."/>
            <person name="Magnuson J.K."/>
            <person name="James T.Y."/>
            <person name="O'Malley M.A."/>
            <person name="Stajich J.E."/>
            <person name="Spatafora J.W."/>
            <person name="Visel A."/>
            <person name="Grigoriev I.V."/>
        </authorList>
    </citation>
    <scope>NUCLEOTIDE SEQUENCE [LARGE SCALE GENOMIC DNA]</scope>
    <source>
        <strain evidence="7 8">CBS 115471</strain>
    </source>
</reference>
<evidence type="ECO:0000256" key="4">
    <source>
        <dbReference type="ARBA" id="ARBA00022989"/>
    </source>
</evidence>
<feature type="transmembrane region" description="Helical" evidence="6">
    <location>
        <begin position="278"/>
        <end position="300"/>
    </location>
</feature>
<dbReference type="GO" id="GO:0022857">
    <property type="term" value="F:transmembrane transporter activity"/>
    <property type="evidence" value="ECO:0007669"/>
    <property type="project" value="InterPro"/>
</dbReference>
<dbReference type="Gene3D" id="1.20.1740.10">
    <property type="entry name" value="Amino acid/polyamine transporter I"/>
    <property type="match status" value="1"/>
</dbReference>
<keyword evidence="8" id="KW-1185">Reference proteome</keyword>
<feature type="transmembrane region" description="Helical" evidence="6">
    <location>
        <begin position="446"/>
        <end position="465"/>
    </location>
</feature>
<gene>
    <name evidence="7" type="ORF">BCR34DRAFT_563797</name>
</gene>
<feature type="transmembrane region" description="Helical" evidence="6">
    <location>
        <begin position="41"/>
        <end position="67"/>
    </location>
</feature>
<dbReference type="GO" id="GO:0016020">
    <property type="term" value="C:membrane"/>
    <property type="evidence" value="ECO:0007669"/>
    <property type="project" value="UniProtKB-SubCell"/>
</dbReference>
<feature type="transmembrane region" description="Helical" evidence="6">
    <location>
        <begin position="407"/>
        <end position="425"/>
    </location>
</feature>
<name>A0A1Y1ZQA9_9PLEO</name>
<evidence type="ECO:0000256" key="1">
    <source>
        <dbReference type="ARBA" id="ARBA00004141"/>
    </source>
</evidence>
<accession>A0A1Y1ZQA9</accession>
<evidence type="ECO:0000313" key="8">
    <source>
        <dbReference type="Proteomes" id="UP000193144"/>
    </source>
</evidence>
<keyword evidence="3 6" id="KW-0812">Transmembrane</keyword>
<evidence type="ECO:0000256" key="2">
    <source>
        <dbReference type="ARBA" id="ARBA00022448"/>
    </source>
</evidence>
<dbReference type="InterPro" id="IPR004840">
    <property type="entry name" value="Amino_acid_permease_CS"/>
</dbReference>
<dbReference type="AlphaFoldDB" id="A0A1Y1ZQA9"/>
<keyword evidence="2" id="KW-0813">Transport</keyword>
<dbReference type="PANTHER" id="PTHR45649">
    <property type="entry name" value="AMINO-ACID PERMEASE BAT1"/>
    <property type="match status" value="1"/>
</dbReference>
<feature type="transmembrane region" description="Helical" evidence="6">
    <location>
        <begin position="193"/>
        <end position="212"/>
    </location>
</feature>
<dbReference type="Pfam" id="PF13520">
    <property type="entry name" value="AA_permease_2"/>
    <property type="match status" value="1"/>
</dbReference>
<dbReference type="PIRSF" id="PIRSF006060">
    <property type="entry name" value="AA_transporter"/>
    <property type="match status" value="1"/>
</dbReference>
<dbReference type="PANTHER" id="PTHR45649:SF27">
    <property type="entry name" value="CHOLINE TRANSPORTER (EUROFUNG)"/>
    <property type="match status" value="1"/>
</dbReference>
<dbReference type="GO" id="GO:0006865">
    <property type="term" value="P:amino acid transport"/>
    <property type="evidence" value="ECO:0007669"/>
    <property type="project" value="InterPro"/>
</dbReference>
<comment type="caution">
    <text evidence="7">The sequence shown here is derived from an EMBL/GenBank/DDBJ whole genome shotgun (WGS) entry which is preliminary data.</text>
</comment>
<sequence>MEPSDKKSQGILPSDDIVNVDVGEVLNASGHKQELDRQFSLLSICAVGICTGNAWAALGGSIVLALYNGGPPGVIYEFIAVSFFYWLIASCIAELASAIPSSAGVYHWASITAGSYGRSVGFFAGWWNFFGWVFGAASMSSILANQVISMYGLFHPSYLYQRWHVFVAYLIITWLCCFTVMFGNRLLPAISNLGLFFILAGVFVTILVCAIMPSRTGQGYATNEFVWKEWQNQTGWSSDGFVFCAGMLNGAYAVGTPDCVSHLAEELPSPRINIPKAIAAQMLVGFVTALLYIITIFYSVHDVSSLFANPWPFPLAELYRQSTNSSGGSLGLLIVIFLPTACTCIGAYITAGRMLWTLGRDSATPFPNWIGHVDSRFKNPLNASAACGIICTVLGCIYVGSTTAFNAFVGSFVVLTSSSYIAAILPHILSRRRHVVPGWYWMPDGVFYTVAGVACAYIAAFVVIYCFPYARPFDATSMNYSCLITGGLTIFVGCWWLWIKDKGYVGPRRGIEEGERRGSVI</sequence>
<dbReference type="InterPro" id="IPR002293">
    <property type="entry name" value="AA/rel_permease1"/>
</dbReference>
<evidence type="ECO:0000256" key="3">
    <source>
        <dbReference type="ARBA" id="ARBA00022692"/>
    </source>
</evidence>
<evidence type="ECO:0000256" key="6">
    <source>
        <dbReference type="SAM" id="Phobius"/>
    </source>
</evidence>
<dbReference type="OrthoDB" id="3900342at2759"/>
<feature type="transmembrane region" description="Helical" evidence="6">
    <location>
        <begin position="330"/>
        <end position="351"/>
    </location>
</feature>
<dbReference type="PROSITE" id="PS00218">
    <property type="entry name" value="AMINO_ACID_PERMEASE_1"/>
    <property type="match status" value="1"/>
</dbReference>